<dbReference type="SUPFAM" id="SSF53335">
    <property type="entry name" value="S-adenosyl-L-methionine-dependent methyltransferases"/>
    <property type="match status" value="1"/>
</dbReference>
<dbReference type="PANTHER" id="PTHR44068:SF11">
    <property type="entry name" value="GERANYL DIPHOSPHATE 2-C-METHYLTRANSFERASE"/>
    <property type="match status" value="1"/>
</dbReference>
<evidence type="ECO:0000313" key="4">
    <source>
        <dbReference type="Proteomes" id="UP000653056"/>
    </source>
</evidence>
<feature type="domain" description="Methyltransferase type 11" evidence="2">
    <location>
        <begin position="70"/>
        <end position="166"/>
    </location>
</feature>
<name>A0ABQ2YU13_9GAMM</name>
<dbReference type="RefSeq" id="WP_189469256.1">
    <property type="nucleotide sequence ID" value="NZ_BMXS01000010.1"/>
</dbReference>
<evidence type="ECO:0000313" key="3">
    <source>
        <dbReference type="EMBL" id="GGX94628.1"/>
    </source>
</evidence>
<dbReference type="InterPro" id="IPR013216">
    <property type="entry name" value="Methyltransf_11"/>
</dbReference>
<dbReference type="Pfam" id="PF08241">
    <property type="entry name" value="Methyltransf_11"/>
    <property type="match status" value="1"/>
</dbReference>
<comment type="caution">
    <text evidence="3">The sequence shown here is derived from an EMBL/GenBank/DDBJ whole genome shotgun (WGS) entry which is preliminary data.</text>
</comment>
<accession>A0ABQ2YU13</accession>
<keyword evidence="1" id="KW-0808">Transferase</keyword>
<keyword evidence="3" id="KW-0489">Methyltransferase</keyword>
<gene>
    <name evidence="3" type="ORF">GCM10007160_22840</name>
</gene>
<proteinExistence type="predicted"/>
<evidence type="ECO:0000256" key="1">
    <source>
        <dbReference type="ARBA" id="ARBA00022679"/>
    </source>
</evidence>
<evidence type="ECO:0000259" key="2">
    <source>
        <dbReference type="Pfam" id="PF08241"/>
    </source>
</evidence>
<dbReference type="Proteomes" id="UP000653056">
    <property type="component" value="Unassembled WGS sequence"/>
</dbReference>
<dbReference type="GO" id="GO:0008168">
    <property type="term" value="F:methyltransferase activity"/>
    <property type="evidence" value="ECO:0007669"/>
    <property type="project" value="UniProtKB-KW"/>
</dbReference>
<dbReference type="PANTHER" id="PTHR44068">
    <property type="entry name" value="ZGC:194242"/>
    <property type="match status" value="1"/>
</dbReference>
<dbReference type="CDD" id="cd02440">
    <property type="entry name" value="AdoMet_MTases"/>
    <property type="match status" value="1"/>
</dbReference>
<dbReference type="InterPro" id="IPR050447">
    <property type="entry name" value="Erg6_SMT_methyltransf"/>
</dbReference>
<dbReference type="GO" id="GO:0032259">
    <property type="term" value="P:methylation"/>
    <property type="evidence" value="ECO:0007669"/>
    <property type="project" value="UniProtKB-KW"/>
</dbReference>
<organism evidence="3 4">
    <name type="scientific">Litchfieldella qijiaojingensis</name>
    <dbReference type="NCBI Taxonomy" id="980347"/>
    <lineage>
        <taxon>Bacteria</taxon>
        <taxon>Pseudomonadati</taxon>
        <taxon>Pseudomonadota</taxon>
        <taxon>Gammaproteobacteria</taxon>
        <taxon>Oceanospirillales</taxon>
        <taxon>Halomonadaceae</taxon>
        <taxon>Litchfieldella</taxon>
    </lineage>
</organism>
<dbReference type="InterPro" id="IPR029063">
    <property type="entry name" value="SAM-dependent_MTases_sf"/>
</dbReference>
<reference evidence="4" key="1">
    <citation type="journal article" date="2019" name="Int. J. Syst. Evol. Microbiol.">
        <title>The Global Catalogue of Microorganisms (GCM) 10K type strain sequencing project: providing services to taxonomists for standard genome sequencing and annotation.</title>
        <authorList>
            <consortium name="The Broad Institute Genomics Platform"/>
            <consortium name="The Broad Institute Genome Sequencing Center for Infectious Disease"/>
            <person name="Wu L."/>
            <person name="Ma J."/>
        </authorList>
    </citation>
    <scope>NUCLEOTIDE SEQUENCE [LARGE SCALE GENOMIC DNA]</scope>
    <source>
        <strain evidence="4">KCTC 22228</strain>
    </source>
</reference>
<dbReference type="Gene3D" id="3.40.50.150">
    <property type="entry name" value="Vaccinia Virus protein VP39"/>
    <property type="match status" value="1"/>
</dbReference>
<keyword evidence="4" id="KW-1185">Reference proteome</keyword>
<protein>
    <submittedName>
        <fullName evidence="3">SAM-dependent methyltransferase</fullName>
    </submittedName>
</protein>
<dbReference type="EMBL" id="BMXS01000010">
    <property type="protein sequence ID" value="GGX94628.1"/>
    <property type="molecule type" value="Genomic_DNA"/>
</dbReference>
<sequence length="276" mass="30148">MTTIEEGVARHWSHGSLERTILDGLAAMGRDLDKVQIEDLAAVDEFHMGGHEATVHLATQMGLGPGMSLVEIGSGIGGPARFFAQQYDCTVSGIDLTPEYVAVAETLTRMVGLTERVTFRVGSATDLPFADVSFDAATLLHVGMNVPDKDRLFTEAARVVKQDGVFGVYEVMRTGESDLSFPVAWADTPEMSFLADPTTYRRALETAGFEVTTEEDRRGPALEFFHRINTRIAESGPPPLGLHIHLGPQAPRKIANMIANLERGIIAPIQMICRRR</sequence>